<dbReference type="AlphaFoldDB" id="A0A1K0H688"/>
<gene>
    <name evidence="1" type="ORF">UBRO_20742</name>
</gene>
<evidence type="ECO:0000313" key="1">
    <source>
        <dbReference type="EMBL" id="SAM83163.1"/>
    </source>
</evidence>
<organism evidence="1 2">
    <name type="scientific">Ustilago bromivora</name>
    <dbReference type="NCBI Taxonomy" id="307758"/>
    <lineage>
        <taxon>Eukaryota</taxon>
        <taxon>Fungi</taxon>
        <taxon>Dikarya</taxon>
        <taxon>Basidiomycota</taxon>
        <taxon>Ustilaginomycotina</taxon>
        <taxon>Ustilaginomycetes</taxon>
        <taxon>Ustilaginales</taxon>
        <taxon>Ustilaginaceae</taxon>
        <taxon>Ustilago</taxon>
    </lineage>
</organism>
<dbReference type="EMBL" id="LT558125">
    <property type="protein sequence ID" value="SAM83163.1"/>
    <property type="molecule type" value="Genomic_DNA"/>
</dbReference>
<dbReference type="Proteomes" id="UP000179920">
    <property type="component" value="Chromosome IX"/>
</dbReference>
<evidence type="ECO:0000313" key="2">
    <source>
        <dbReference type="Proteomes" id="UP000179920"/>
    </source>
</evidence>
<protein>
    <submittedName>
        <fullName evidence="1">Uncharacterized protein</fullName>
    </submittedName>
</protein>
<reference evidence="2" key="1">
    <citation type="submission" date="2016-04" db="EMBL/GenBank/DDBJ databases">
        <authorList>
            <person name="Guldener U."/>
            <person name="Guldener U."/>
        </authorList>
    </citation>
    <scope>NUCLEOTIDE SEQUENCE [LARGE SCALE GENOMIC DNA]</scope>
    <source>
        <strain evidence="2">UB2112</strain>
    </source>
</reference>
<name>A0A1K0H688_9BASI</name>
<proteinExistence type="predicted"/>
<sequence>MINNKTYGMPEEPKDRPIFEYTSRTNSRQIVTHLTIMIECASHLYFTTHKLEPFCDHFDLGKQMRAHVNFFVKNQDSDTSQILDVKIEGNKLSTLPIQITSPTILLPKMLCMTFMRLCQQAANLNAPKHRTNLFAAKKLLPQQHQS</sequence>
<accession>A0A1K0H688</accession>